<dbReference type="GO" id="GO:0032259">
    <property type="term" value="P:methylation"/>
    <property type="evidence" value="ECO:0007669"/>
    <property type="project" value="UniProtKB-KW"/>
</dbReference>
<gene>
    <name evidence="6" type="ORF">PS273GM_11815</name>
</gene>
<dbReference type="RefSeq" id="WP_064481474.1">
    <property type="nucleotide sequence ID" value="NZ_CP015641.1"/>
</dbReference>
<keyword evidence="3 5" id="KW-1133">Transmembrane helix</keyword>
<keyword evidence="2 5" id="KW-0812">Transmembrane</keyword>
<evidence type="ECO:0000256" key="2">
    <source>
        <dbReference type="ARBA" id="ARBA00022692"/>
    </source>
</evidence>
<dbReference type="GO" id="GO:0008168">
    <property type="term" value="F:methyltransferase activity"/>
    <property type="evidence" value="ECO:0007669"/>
    <property type="project" value="UniProtKB-KW"/>
</dbReference>
<protein>
    <submittedName>
        <fullName evidence="6">Protein-S-isoprenylcysteine methyltransferase</fullName>
    </submittedName>
</protein>
<evidence type="ECO:0000313" key="7">
    <source>
        <dbReference type="Proteomes" id="UP000077787"/>
    </source>
</evidence>
<dbReference type="OrthoDB" id="9811969at2"/>
<dbReference type="Gene3D" id="1.20.120.1630">
    <property type="match status" value="1"/>
</dbReference>
<sequence>MSHASVRMIPPPPLVYLAFMGGAWGASKWVPLDLPEHELVFYAGWVSIAVGVVLMLWSALEVHRYRTTINPYGKPSSLLQSGPFRFSRNPIYLADTFIYCGVGLLLNSVWPWLLLPLLIVCMQRTVIVHEEHLLMRLFGDDYRIYRRRVRRWF</sequence>
<dbReference type="EMBL" id="CP015641">
    <property type="protein sequence ID" value="ANF25783.1"/>
    <property type="molecule type" value="Genomic_DNA"/>
</dbReference>
<comment type="subcellular location">
    <subcellularLocation>
        <location evidence="1">Endomembrane system</location>
        <topology evidence="1">Multi-pass membrane protein</topology>
    </subcellularLocation>
</comment>
<evidence type="ECO:0000256" key="1">
    <source>
        <dbReference type="ARBA" id="ARBA00004127"/>
    </source>
</evidence>
<dbReference type="GO" id="GO:0012505">
    <property type="term" value="C:endomembrane system"/>
    <property type="evidence" value="ECO:0007669"/>
    <property type="project" value="UniProtKB-SubCell"/>
</dbReference>
<keyword evidence="6" id="KW-0808">Transferase</keyword>
<dbReference type="AlphaFoldDB" id="A0A172WQQ4"/>
<organism evidence="6 7">
    <name type="scientific">Stutzerimonas stutzeri</name>
    <name type="common">Pseudomonas stutzeri</name>
    <dbReference type="NCBI Taxonomy" id="316"/>
    <lineage>
        <taxon>Bacteria</taxon>
        <taxon>Pseudomonadati</taxon>
        <taxon>Pseudomonadota</taxon>
        <taxon>Gammaproteobacteria</taxon>
        <taxon>Pseudomonadales</taxon>
        <taxon>Pseudomonadaceae</taxon>
        <taxon>Stutzerimonas</taxon>
    </lineage>
</organism>
<dbReference type="Pfam" id="PF04191">
    <property type="entry name" value="PEMT"/>
    <property type="match status" value="1"/>
</dbReference>
<keyword evidence="4 5" id="KW-0472">Membrane</keyword>
<evidence type="ECO:0000256" key="4">
    <source>
        <dbReference type="ARBA" id="ARBA00023136"/>
    </source>
</evidence>
<reference evidence="6 7" key="1">
    <citation type="submission" date="2016-05" db="EMBL/GenBank/DDBJ databases">
        <title>Genome sequence of Pseudomonas stutzeri 273 and identification of the exopolysaccharide biosynthesis locus.</title>
        <authorList>
            <person name="Wu S."/>
            <person name="Sun C."/>
        </authorList>
    </citation>
    <scope>NUCLEOTIDE SEQUENCE [LARGE SCALE GENOMIC DNA]</scope>
    <source>
        <strain evidence="6 7">273</strain>
    </source>
</reference>
<name>A0A172WQQ4_STUST</name>
<evidence type="ECO:0000256" key="5">
    <source>
        <dbReference type="SAM" id="Phobius"/>
    </source>
</evidence>
<evidence type="ECO:0000313" key="6">
    <source>
        <dbReference type="EMBL" id="ANF25783.1"/>
    </source>
</evidence>
<dbReference type="PANTHER" id="PTHR12714">
    <property type="entry name" value="PROTEIN-S ISOPRENYLCYSTEINE O-METHYLTRANSFERASE"/>
    <property type="match status" value="1"/>
</dbReference>
<accession>A0A172WQQ4</accession>
<feature type="transmembrane region" description="Helical" evidence="5">
    <location>
        <begin position="41"/>
        <end position="60"/>
    </location>
</feature>
<proteinExistence type="predicted"/>
<keyword evidence="6" id="KW-0489">Methyltransferase</keyword>
<feature type="transmembrane region" description="Helical" evidence="5">
    <location>
        <begin position="91"/>
        <end position="113"/>
    </location>
</feature>
<dbReference type="PANTHER" id="PTHR12714:SF24">
    <property type="entry name" value="SLR1182 PROTEIN"/>
    <property type="match status" value="1"/>
</dbReference>
<dbReference type="Proteomes" id="UP000077787">
    <property type="component" value="Chromosome"/>
</dbReference>
<dbReference type="InterPro" id="IPR007318">
    <property type="entry name" value="Phopholipid_MeTrfase"/>
</dbReference>
<evidence type="ECO:0000256" key="3">
    <source>
        <dbReference type="ARBA" id="ARBA00022989"/>
    </source>
</evidence>